<protein>
    <submittedName>
        <fullName evidence="3">BatA</fullName>
    </submittedName>
</protein>
<gene>
    <name evidence="3" type="ORF">BN938_0155</name>
</gene>
<accession>A0A060R5T6</accession>
<reference evidence="3 4" key="1">
    <citation type="journal article" date="2015" name="Genome Announc.">
        <title>Complete Genome Sequence of the Novel Leech Symbiont Mucinivorans hirudinis M3T.</title>
        <authorList>
            <person name="Nelson M.C."/>
            <person name="Bomar L."/>
            <person name="Graf J."/>
        </authorList>
    </citation>
    <scope>NUCLEOTIDE SEQUENCE [LARGE SCALE GENOMIC DNA]</scope>
    <source>
        <strain evidence="4">M3</strain>
    </source>
</reference>
<keyword evidence="4" id="KW-1185">Reference proteome</keyword>
<name>A0A060R5T6_9BACT</name>
<feature type="domain" description="Aerotolerance regulator N-terminal" evidence="2">
    <location>
        <begin position="6"/>
        <end position="79"/>
    </location>
</feature>
<dbReference type="KEGG" id="rbc:BN938_0155"/>
<dbReference type="InterPro" id="IPR050768">
    <property type="entry name" value="UPF0353/GerABKA_families"/>
</dbReference>
<feature type="transmembrane region" description="Helical" evidence="1">
    <location>
        <begin position="60"/>
        <end position="77"/>
    </location>
</feature>
<keyword evidence="1" id="KW-0472">Membrane</keyword>
<dbReference type="InterPro" id="IPR024163">
    <property type="entry name" value="Aerotolerance_reg_N"/>
</dbReference>
<dbReference type="Pfam" id="PF07584">
    <property type="entry name" value="BatA"/>
    <property type="match status" value="1"/>
</dbReference>
<evidence type="ECO:0000256" key="1">
    <source>
        <dbReference type="SAM" id="Phobius"/>
    </source>
</evidence>
<dbReference type="Gene3D" id="3.40.50.410">
    <property type="entry name" value="von Willebrand factor, type A domain"/>
    <property type="match status" value="1"/>
</dbReference>
<proteinExistence type="predicted"/>
<dbReference type="PANTHER" id="PTHR22550">
    <property type="entry name" value="SPORE GERMINATION PROTEIN"/>
    <property type="match status" value="1"/>
</dbReference>
<dbReference type="SUPFAM" id="SSF53300">
    <property type="entry name" value="vWA-like"/>
    <property type="match status" value="1"/>
</dbReference>
<keyword evidence="1" id="KW-0812">Transmembrane</keyword>
<sequence>MFQEILRFENPRMLWLLLVIVPMVGYYIFRTFQGRAAVQISSIEGVASARRTAKYWLRHIPFILRCSMVALMIVVIARPQTSEHYNNTNAEGIDIVMALDISGSMLARDFQPDRMEAAKKITSQFIIERPTDRSRIGSICR</sequence>
<dbReference type="eggNOG" id="COG2304">
    <property type="taxonomic scope" value="Bacteria"/>
</dbReference>
<dbReference type="InterPro" id="IPR036465">
    <property type="entry name" value="vWFA_dom_sf"/>
</dbReference>
<evidence type="ECO:0000313" key="3">
    <source>
        <dbReference type="EMBL" id="CDN30261.1"/>
    </source>
</evidence>
<evidence type="ECO:0000259" key="2">
    <source>
        <dbReference type="Pfam" id="PF07584"/>
    </source>
</evidence>
<organism evidence="3 4">
    <name type="scientific">Mucinivorans hirudinis</name>
    <dbReference type="NCBI Taxonomy" id="1433126"/>
    <lineage>
        <taxon>Bacteria</taxon>
        <taxon>Pseudomonadati</taxon>
        <taxon>Bacteroidota</taxon>
        <taxon>Bacteroidia</taxon>
        <taxon>Bacteroidales</taxon>
        <taxon>Rikenellaceae</taxon>
        <taxon>Mucinivorans</taxon>
    </lineage>
</organism>
<keyword evidence="1" id="KW-1133">Transmembrane helix</keyword>
<feature type="transmembrane region" description="Helical" evidence="1">
    <location>
        <begin position="12"/>
        <end position="29"/>
    </location>
</feature>
<dbReference type="EMBL" id="HG934468">
    <property type="protein sequence ID" value="CDN30261.1"/>
    <property type="molecule type" value="Genomic_DNA"/>
</dbReference>
<dbReference type="PANTHER" id="PTHR22550:SF5">
    <property type="entry name" value="LEUCINE ZIPPER PROTEIN 4"/>
    <property type="match status" value="1"/>
</dbReference>
<dbReference type="Proteomes" id="UP000027616">
    <property type="component" value="Chromosome I"/>
</dbReference>
<evidence type="ECO:0000313" key="4">
    <source>
        <dbReference type="Proteomes" id="UP000027616"/>
    </source>
</evidence>
<dbReference type="HOGENOM" id="CLU_1823190_0_0_10"/>
<dbReference type="STRING" id="1433126.BN938_0155"/>
<dbReference type="AlphaFoldDB" id="A0A060R5T6"/>